<dbReference type="CDD" id="cd01561">
    <property type="entry name" value="CBS_like"/>
    <property type="match status" value="1"/>
</dbReference>
<organism evidence="3 4">
    <name type="scientific">Triparma strigata</name>
    <dbReference type="NCBI Taxonomy" id="1606541"/>
    <lineage>
        <taxon>Eukaryota</taxon>
        <taxon>Sar</taxon>
        <taxon>Stramenopiles</taxon>
        <taxon>Ochrophyta</taxon>
        <taxon>Bolidophyceae</taxon>
        <taxon>Parmales</taxon>
        <taxon>Triparmaceae</taxon>
        <taxon>Triparma</taxon>
    </lineage>
</organism>
<dbReference type="SUPFAM" id="SSF53686">
    <property type="entry name" value="Tryptophan synthase beta subunit-like PLP-dependent enzymes"/>
    <property type="match status" value="1"/>
</dbReference>
<feature type="region of interest" description="Disordered" evidence="1">
    <location>
        <begin position="1"/>
        <end position="26"/>
    </location>
</feature>
<dbReference type="Proteomes" id="UP001165085">
    <property type="component" value="Unassembled WGS sequence"/>
</dbReference>
<dbReference type="Pfam" id="PF00291">
    <property type="entry name" value="PALP"/>
    <property type="match status" value="1"/>
</dbReference>
<dbReference type="OrthoDB" id="10259545at2759"/>
<keyword evidence="4" id="KW-1185">Reference proteome</keyword>
<proteinExistence type="predicted"/>
<evidence type="ECO:0000256" key="1">
    <source>
        <dbReference type="SAM" id="MobiDB-lite"/>
    </source>
</evidence>
<dbReference type="AlphaFoldDB" id="A0A9W7A1H9"/>
<feature type="domain" description="Tryptophan synthase beta chain-like PALP" evidence="2">
    <location>
        <begin position="66"/>
        <end position="382"/>
    </location>
</feature>
<dbReference type="InterPro" id="IPR001926">
    <property type="entry name" value="TrpB-like_PALP"/>
</dbReference>
<comment type="caution">
    <text evidence="3">The sequence shown here is derived from an EMBL/GenBank/DDBJ whole genome shotgun (WGS) entry which is preliminary data.</text>
</comment>
<evidence type="ECO:0000313" key="4">
    <source>
        <dbReference type="Proteomes" id="UP001165085"/>
    </source>
</evidence>
<gene>
    <name evidence="3" type="ORF">TrST_g1168</name>
</gene>
<name>A0A9W7A1H9_9STRA</name>
<evidence type="ECO:0000313" key="3">
    <source>
        <dbReference type="EMBL" id="GMH64167.1"/>
    </source>
</evidence>
<dbReference type="PANTHER" id="PTHR10314">
    <property type="entry name" value="CYSTATHIONINE BETA-SYNTHASE"/>
    <property type="match status" value="1"/>
</dbReference>
<dbReference type="InterPro" id="IPR050214">
    <property type="entry name" value="Cys_Synth/Cystath_Beta-Synth"/>
</dbReference>
<accession>A0A9W7A1H9</accession>
<dbReference type="Gene3D" id="3.40.50.1100">
    <property type="match status" value="2"/>
</dbReference>
<reference evidence="4" key="1">
    <citation type="journal article" date="2023" name="Commun. Biol.">
        <title>Genome analysis of Parmales, the sister group of diatoms, reveals the evolutionary specialization of diatoms from phago-mixotrophs to photoautotrophs.</title>
        <authorList>
            <person name="Ban H."/>
            <person name="Sato S."/>
            <person name="Yoshikawa S."/>
            <person name="Yamada K."/>
            <person name="Nakamura Y."/>
            <person name="Ichinomiya M."/>
            <person name="Sato N."/>
            <person name="Blanc-Mathieu R."/>
            <person name="Endo H."/>
            <person name="Kuwata A."/>
            <person name="Ogata H."/>
        </authorList>
    </citation>
    <scope>NUCLEOTIDE SEQUENCE [LARGE SCALE GENOMIC DNA]</scope>
    <source>
        <strain evidence="4">NIES 3701</strain>
    </source>
</reference>
<protein>
    <recommendedName>
        <fullName evidence="2">Tryptophan synthase beta chain-like PALP domain-containing protein</fullName>
    </recommendedName>
</protein>
<dbReference type="InterPro" id="IPR036052">
    <property type="entry name" value="TrpB-like_PALP_sf"/>
</dbReference>
<sequence length="405" mass="44584">MSAFPYETSEPVYRPQPQDPHTFPEPMAQDQSVLDLISSPHPKFYTRLLNLNSRLGPKAKEYNMLNPHNPIQLLGKAEFMNPGMSHKDRIAKSMLLLAQSRGDLLNSDGKKKTILAASSGNTGCSLALVGTLLGYEVIVITNKKCSQEKRDHIKANGATLWMSEDLQEEVDCLHGVHCYMQQEHVLCEKFPEKYFKVNQYDNLDNMAAHLESTGREIWEQTGGKITHFVMAGSTGGTIMGVGRYLKSKRANCEIVLSDPEKSNLMGLWEMDREISSPDCGEERLQKVKESTAANGGVQLEGAGKGSLTAIMRSGVGALETVDACVPVNDFDAFDECRALAKTGVMCGGSSGLNICAARVIAERCADLGPQEGGYTITTILCDHGVKYMSKIYNDKWMQENDTRCK</sequence>
<evidence type="ECO:0000259" key="2">
    <source>
        <dbReference type="Pfam" id="PF00291"/>
    </source>
</evidence>
<dbReference type="EMBL" id="BRXY01000091">
    <property type="protein sequence ID" value="GMH64167.1"/>
    <property type="molecule type" value="Genomic_DNA"/>
</dbReference>